<keyword evidence="1" id="KW-0732">Signal</keyword>
<evidence type="ECO:0000256" key="1">
    <source>
        <dbReference type="SAM" id="SignalP"/>
    </source>
</evidence>
<dbReference type="Proteomes" id="UP000838100">
    <property type="component" value="Unassembled WGS sequence"/>
</dbReference>
<evidence type="ECO:0000313" key="3">
    <source>
        <dbReference type="Proteomes" id="UP000838100"/>
    </source>
</evidence>
<protein>
    <recommendedName>
        <fullName evidence="4">Lipoprotein</fullName>
    </recommendedName>
</protein>
<reference evidence="2" key="1">
    <citation type="submission" date="2021-12" db="EMBL/GenBank/DDBJ databases">
        <authorList>
            <person name="Rodrigo-Torres L."/>
            <person name="Arahal R. D."/>
            <person name="Lucena T."/>
        </authorList>
    </citation>
    <scope>NUCLEOTIDE SEQUENCE</scope>
    <source>
        <strain evidence="2">CECT 8267</strain>
    </source>
</reference>
<proteinExistence type="predicted"/>
<accession>A0ABN8EF78</accession>
<keyword evidence="3" id="KW-1185">Reference proteome</keyword>
<organism evidence="2 3">
    <name type="scientific">Sinobacterium norvegicum</name>
    <dbReference type="NCBI Taxonomy" id="1641715"/>
    <lineage>
        <taxon>Bacteria</taxon>
        <taxon>Pseudomonadati</taxon>
        <taxon>Pseudomonadota</taxon>
        <taxon>Gammaproteobacteria</taxon>
        <taxon>Cellvibrionales</taxon>
        <taxon>Spongiibacteraceae</taxon>
        <taxon>Sinobacterium</taxon>
    </lineage>
</organism>
<comment type="caution">
    <text evidence="2">The sequence shown here is derived from an EMBL/GenBank/DDBJ whole genome shotgun (WGS) entry which is preliminary data.</text>
</comment>
<dbReference type="RefSeq" id="WP_237443020.1">
    <property type="nucleotide sequence ID" value="NZ_CAKLPX010000001.1"/>
</dbReference>
<dbReference type="EMBL" id="CAKLPX010000001">
    <property type="protein sequence ID" value="CAH0990340.1"/>
    <property type="molecule type" value="Genomic_DNA"/>
</dbReference>
<sequence>MSGFHYCIAIFIFMVLTACGSGSGSGSSSSDAVPQVKQSQTNNILGCQSEQGLPELSETLLGITGAVSYQYVPVASDPIRLDFARSEARPIRYANVEALEAGSCEVVGAAITDAQGEYKLSVPDNIAVKIRVVAFSSTPDWQIAVADNTQSGAVYAIYGESLRAEDAPIRDLHAATGWTGNGYGAARLAAPFYLLDQAMTMLDLVVDHYPSASFEPLNIFWSVKNSTQAGDDAQGNIASSKYYSGANAIYFLGLAGDNTDEFDINVVNHELAHFVVDSLGRSDGLGGRHSLTSYLEPRSAYSEGVATAIAGLVSGDNLYIDTGLPTGGGWSFGIDQPSDGLVQWHSDYGWYNEGAITELVFDLFDQNNEGMDVFSLPLSVLFTALARQKDQQSSITVYSLLAEIVAQIPTERQADLQILAGEFGINVVDDTFAVNEVNDTRLMLSDSVLPLYSIVVNNTDLSLCFDRRLRQPSSANELTGHRLVLLKVSSPIDGELIFSSELSATVYRLGEPLQTSVNGQLDLNLVVGNYVVDLFQRDPSSRCYNISFRG</sequence>
<gene>
    <name evidence="2" type="ORF">SIN8267_00432</name>
</gene>
<evidence type="ECO:0000313" key="2">
    <source>
        <dbReference type="EMBL" id="CAH0990340.1"/>
    </source>
</evidence>
<feature type="signal peptide" evidence="1">
    <location>
        <begin position="1"/>
        <end position="20"/>
    </location>
</feature>
<feature type="chain" id="PRO_5047514080" description="Lipoprotein" evidence="1">
    <location>
        <begin position="21"/>
        <end position="550"/>
    </location>
</feature>
<name>A0ABN8EF78_9GAMM</name>
<evidence type="ECO:0008006" key="4">
    <source>
        <dbReference type="Google" id="ProtNLM"/>
    </source>
</evidence>